<gene>
    <name evidence="1" type="ORF">WJ96_34505</name>
</gene>
<dbReference type="EMBL" id="LPBJ01000032">
    <property type="protein sequence ID" value="KVQ00574.1"/>
    <property type="molecule type" value="Genomic_DNA"/>
</dbReference>
<evidence type="ECO:0000313" key="2">
    <source>
        <dbReference type="Proteomes" id="UP000056453"/>
    </source>
</evidence>
<name>A0AAW3MYK3_9BURK</name>
<organism evidence="1 2">
    <name type="scientific">Burkholderia ubonensis</name>
    <dbReference type="NCBI Taxonomy" id="101571"/>
    <lineage>
        <taxon>Bacteria</taxon>
        <taxon>Pseudomonadati</taxon>
        <taxon>Pseudomonadota</taxon>
        <taxon>Betaproteobacteria</taxon>
        <taxon>Burkholderiales</taxon>
        <taxon>Burkholderiaceae</taxon>
        <taxon>Burkholderia</taxon>
        <taxon>Burkholderia cepacia complex</taxon>
    </lineage>
</organism>
<sequence length="188" mass="20869">MPEPILVSPDGVKYRLISTKTTTPTSDAEAKQIRTETDSVEVIVSDSRLISRGSQFGHVAIVVDGITYSRAHDGYDSKKKYPQYVAIQETFRDSIGYVLRVSPEEKKKIETELKRRVAVTSADPEKHGYSLLDNSCSSNAADVLNLVGIVAYDPRWSAFGMVSPEDIVVGLSHSKRVKEKRFYPKDGS</sequence>
<keyword evidence="2" id="KW-1185">Reference proteome</keyword>
<protein>
    <recommendedName>
        <fullName evidence="3">DUF4105 domain-containing protein</fullName>
    </recommendedName>
</protein>
<dbReference type="AlphaFoldDB" id="A0AAW3MYK3"/>
<accession>A0AAW3MYK3</accession>
<dbReference type="RefSeq" id="WP_059953322.1">
    <property type="nucleotide sequence ID" value="NZ_LPBJ01000032.1"/>
</dbReference>
<dbReference type="Proteomes" id="UP000056453">
    <property type="component" value="Unassembled WGS sequence"/>
</dbReference>
<evidence type="ECO:0008006" key="3">
    <source>
        <dbReference type="Google" id="ProtNLM"/>
    </source>
</evidence>
<reference evidence="1 2" key="1">
    <citation type="submission" date="2015-11" db="EMBL/GenBank/DDBJ databases">
        <title>Expanding the genomic diversity of Burkholderia species for the development of highly accurate diagnostics.</title>
        <authorList>
            <person name="Sahl J."/>
            <person name="Keim P."/>
            <person name="Wagner D."/>
        </authorList>
    </citation>
    <scope>NUCLEOTIDE SEQUENCE [LARGE SCALE GENOMIC DNA]</scope>
    <source>
        <strain evidence="1 2">MSMB1808WGS</strain>
    </source>
</reference>
<comment type="caution">
    <text evidence="1">The sequence shown here is derived from an EMBL/GenBank/DDBJ whole genome shotgun (WGS) entry which is preliminary data.</text>
</comment>
<evidence type="ECO:0000313" key="1">
    <source>
        <dbReference type="EMBL" id="KVQ00574.1"/>
    </source>
</evidence>
<proteinExistence type="predicted"/>